<accession>A0A7D6ZLK9</accession>
<sequence length="330" mass="35991">MSTDHPDPGTIRAALTLAVRAPSVHNTQPWQWRVGDNTVHLYAEESRRLSHADPDSREMVLSCGAALHHLRVAIRVFGWETLVHRLPNRAEPRHLAAIEFRPATPDAAAVRMARAITRRRSDRRRFTSWPIPDSKIATVVQAGTTVGTRAHRVDPPSERARLLRAFQQAADEHAGNPGYAAELAYWSGHHAMPHGVPARNAVAATDPTVRPFGDPRLPEAAVRDTDEVSSMLLVATTGNELRSWLRAGEAASAMLLTATTLGLASCPLTEPLEVPQVRERIRHGILGDFGHPQLIIRMGWAATSAAPVPASPRLPLAEVVRPLESLHAVG</sequence>
<dbReference type="InterPro" id="IPR050627">
    <property type="entry name" value="Nitroreductase/BluB"/>
</dbReference>
<proteinExistence type="predicted"/>
<evidence type="ECO:0000259" key="1">
    <source>
        <dbReference type="Pfam" id="PF00881"/>
    </source>
</evidence>
<name>A0A7D6ZLK9_9NOCA</name>
<dbReference type="RefSeq" id="WP_181579811.1">
    <property type="nucleotide sequence ID" value="NZ_CP059399.1"/>
</dbReference>
<gene>
    <name evidence="2" type="ORF">H0264_25095</name>
</gene>
<dbReference type="EMBL" id="CP059399">
    <property type="protein sequence ID" value="QLY28605.1"/>
    <property type="molecule type" value="Genomic_DNA"/>
</dbReference>
<dbReference type="PANTHER" id="PTHR23026:SF123">
    <property type="entry name" value="NAD(P)H NITROREDUCTASE RV3131-RELATED"/>
    <property type="match status" value="1"/>
</dbReference>
<evidence type="ECO:0000313" key="3">
    <source>
        <dbReference type="Proteomes" id="UP000515512"/>
    </source>
</evidence>
<dbReference type="GO" id="GO:0016491">
    <property type="term" value="F:oxidoreductase activity"/>
    <property type="evidence" value="ECO:0007669"/>
    <property type="project" value="InterPro"/>
</dbReference>
<organism evidence="2 3">
    <name type="scientific">Nocardia huaxiensis</name>
    <dbReference type="NCBI Taxonomy" id="2755382"/>
    <lineage>
        <taxon>Bacteria</taxon>
        <taxon>Bacillati</taxon>
        <taxon>Actinomycetota</taxon>
        <taxon>Actinomycetes</taxon>
        <taxon>Mycobacteriales</taxon>
        <taxon>Nocardiaceae</taxon>
        <taxon>Nocardia</taxon>
    </lineage>
</organism>
<dbReference type="Proteomes" id="UP000515512">
    <property type="component" value="Chromosome"/>
</dbReference>
<dbReference type="PANTHER" id="PTHR23026">
    <property type="entry name" value="NADPH NITROREDUCTASE"/>
    <property type="match status" value="1"/>
</dbReference>
<keyword evidence="3" id="KW-1185">Reference proteome</keyword>
<protein>
    <submittedName>
        <fullName evidence="2">Nitroreductase family protein</fullName>
    </submittedName>
</protein>
<dbReference type="SUPFAM" id="SSF55469">
    <property type="entry name" value="FMN-dependent nitroreductase-like"/>
    <property type="match status" value="2"/>
</dbReference>
<feature type="domain" description="Nitroreductase" evidence="1">
    <location>
        <begin position="116"/>
        <end position="300"/>
    </location>
</feature>
<dbReference type="InterPro" id="IPR000415">
    <property type="entry name" value="Nitroreductase-like"/>
</dbReference>
<evidence type="ECO:0000313" key="2">
    <source>
        <dbReference type="EMBL" id="QLY28605.1"/>
    </source>
</evidence>
<dbReference type="Gene3D" id="3.40.109.10">
    <property type="entry name" value="NADH Oxidase"/>
    <property type="match status" value="1"/>
</dbReference>
<dbReference type="InterPro" id="IPR029479">
    <property type="entry name" value="Nitroreductase"/>
</dbReference>
<dbReference type="KEGG" id="nhu:H0264_25095"/>
<dbReference type="AlphaFoldDB" id="A0A7D6ZLK9"/>
<dbReference type="NCBIfam" id="NF047509">
    <property type="entry name" value="Rv3131_FMN_oxido"/>
    <property type="match status" value="1"/>
</dbReference>
<reference evidence="2 3" key="1">
    <citation type="submission" date="2020-07" db="EMBL/GenBank/DDBJ databases">
        <authorList>
            <person name="Zhuang K."/>
            <person name="Ran Y."/>
        </authorList>
    </citation>
    <scope>NUCLEOTIDE SEQUENCE [LARGE SCALE GENOMIC DNA]</scope>
    <source>
        <strain evidence="2 3">WCH-YHL-001</strain>
    </source>
</reference>
<dbReference type="Pfam" id="PF00881">
    <property type="entry name" value="Nitroreductase"/>
    <property type="match status" value="1"/>
</dbReference>